<evidence type="ECO:0000256" key="1">
    <source>
        <dbReference type="ARBA" id="ARBA00004123"/>
    </source>
</evidence>
<evidence type="ECO:0000259" key="9">
    <source>
        <dbReference type="PROSITE" id="PS50157"/>
    </source>
</evidence>
<organism evidence="10 11">
    <name type="scientific">Candida boidinii</name>
    <name type="common">Yeast</name>
    <dbReference type="NCBI Taxonomy" id="5477"/>
    <lineage>
        <taxon>Eukaryota</taxon>
        <taxon>Fungi</taxon>
        <taxon>Dikarya</taxon>
        <taxon>Ascomycota</taxon>
        <taxon>Saccharomycotina</taxon>
        <taxon>Pichiomycetes</taxon>
        <taxon>Pichiales</taxon>
        <taxon>Pichiaceae</taxon>
        <taxon>Ogataea</taxon>
        <taxon>Ogataea/Candida clade</taxon>
    </lineage>
</organism>
<feature type="region of interest" description="Disordered" evidence="8">
    <location>
        <begin position="472"/>
        <end position="507"/>
    </location>
</feature>
<keyword evidence="6" id="KW-0539">Nucleus</keyword>
<dbReference type="EMBL" id="BSXN01000869">
    <property type="protein sequence ID" value="GME70247.1"/>
    <property type="molecule type" value="Genomic_DNA"/>
</dbReference>
<dbReference type="GO" id="GO:0008270">
    <property type="term" value="F:zinc ion binding"/>
    <property type="evidence" value="ECO:0007669"/>
    <property type="project" value="UniProtKB-KW"/>
</dbReference>
<evidence type="ECO:0000256" key="5">
    <source>
        <dbReference type="ARBA" id="ARBA00022833"/>
    </source>
</evidence>
<dbReference type="PROSITE" id="PS50157">
    <property type="entry name" value="ZINC_FINGER_C2H2_2"/>
    <property type="match status" value="2"/>
</dbReference>
<evidence type="ECO:0000256" key="8">
    <source>
        <dbReference type="SAM" id="MobiDB-lite"/>
    </source>
</evidence>
<dbReference type="GO" id="GO:0010468">
    <property type="term" value="P:regulation of gene expression"/>
    <property type="evidence" value="ECO:0007669"/>
    <property type="project" value="TreeGrafter"/>
</dbReference>
<dbReference type="PANTHER" id="PTHR16515">
    <property type="entry name" value="PR DOMAIN ZINC FINGER PROTEIN"/>
    <property type="match status" value="1"/>
</dbReference>
<protein>
    <submittedName>
        <fullName evidence="10">Unnamed protein product</fullName>
    </submittedName>
</protein>
<feature type="region of interest" description="Disordered" evidence="8">
    <location>
        <begin position="420"/>
        <end position="453"/>
    </location>
</feature>
<evidence type="ECO:0000256" key="2">
    <source>
        <dbReference type="ARBA" id="ARBA00022723"/>
    </source>
</evidence>
<keyword evidence="11" id="KW-1185">Reference proteome</keyword>
<dbReference type="GO" id="GO:0005634">
    <property type="term" value="C:nucleus"/>
    <property type="evidence" value="ECO:0007669"/>
    <property type="project" value="UniProtKB-SubCell"/>
</dbReference>
<dbReference type="SMART" id="SM00355">
    <property type="entry name" value="ZnF_C2H2"/>
    <property type="match status" value="2"/>
</dbReference>
<dbReference type="AlphaFoldDB" id="A0A9W6T2R4"/>
<reference evidence="10" key="1">
    <citation type="submission" date="2023-04" db="EMBL/GenBank/DDBJ databases">
        <title>Candida boidinii NBRC 10035.</title>
        <authorList>
            <person name="Ichikawa N."/>
            <person name="Sato H."/>
            <person name="Tonouchi N."/>
        </authorList>
    </citation>
    <scope>NUCLEOTIDE SEQUENCE</scope>
    <source>
        <strain evidence="10">NBRC 10035</strain>
    </source>
</reference>
<evidence type="ECO:0000256" key="7">
    <source>
        <dbReference type="PROSITE-ProRule" id="PRU00042"/>
    </source>
</evidence>
<evidence type="ECO:0000256" key="3">
    <source>
        <dbReference type="ARBA" id="ARBA00022737"/>
    </source>
</evidence>
<dbReference type="InterPro" id="IPR036236">
    <property type="entry name" value="Znf_C2H2_sf"/>
</dbReference>
<dbReference type="InterPro" id="IPR050331">
    <property type="entry name" value="Zinc_finger"/>
</dbReference>
<feature type="region of interest" description="Disordered" evidence="8">
    <location>
        <begin position="61"/>
        <end position="109"/>
    </location>
</feature>
<comment type="subcellular location">
    <subcellularLocation>
        <location evidence="1">Nucleus</location>
    </subcellularLocation>
</comment>
<feature type="compositionally biased region" description="Basic and acidic residues" evidence="8">
    <location>
        <begin position="491"/>
        <end position="507"/>
    </location>
</feature>
<evidence type="ECO:0000313" key="11">
    <source>
        <dbReference type="Proteomes" id="UP001165120"/>
    </source>
</evidence>
<dbReference type="SUPFAM" id="SSF57667">
    <property type="entry name" value="beta-beta-alpha zinc fingers"/>
    <property type="match status" value="1"/>
</dbReference>
<feature type="region of interest" description="Disordered" evidence="8">
    <location>
        <begin position="207"/>
        <end position="252"/>
    </location>
</feature>
<dbReference type="Proteomes" id="UP001165120">
    <property type="component" value="Unassembled WGS sequence"/>
</dbReference>
<gene>
    <name evidence="10" type="ORF">Cboi02_000277100</name>
</gene>
<accession>A0A9W6T2R4</accession>
<dbReference type="PANTHER" id="PTHR16515:SF49">
    <property type="entry name" value="GASTRULA ZINC FINGER PROTEIN XLCGF49.1-LIKE-RELATED"/>
    <property type="match status" value="1"/>
</dbReference>
<proteinExistence type="predicted"/>
<keyword evidence="2" id="KW-0479">Metal-binding</keyword>
<dbReference type="FunFam" id="3.30.160.60:FF:000100">
    <property type="entry name" value="Zinc finger 45-like"/>
    <property type="match status" value="1"/>
</dbReference>
<keyword evidence="4 7" id="KW-0863">Zinc-finger</keyword>
<keyword evidence="3" id="KW-0677">Repeat</keyword>
<dbReference type="PROSITE" id="PS00028">
    <property type="entry name" value="ZINC_FINGER_C2H2_1"/>
    <property type="match status" value="2"/>
</dbReference>
<feature type="compositionally biased region" description="Low complexity" evidence="8">
    <location>
        <begin position="426"/>
        <end position="443"/>
    </location>
</feature>
<dbReference type="Gene3D" id="3.30.160.60">
    <property type="entry name" value="Classic Zinc Finger"/>
    <property type="match status" value="2"/>
</dbReference>
<feature type="domain" description="C2H2-type" evidence="9">
    <location>
        <begin position="509"/>
        <end position="536"/>
    </location>
</feature>
<feature type="compositionally biased region" description="Acidic residues" evidence="8">
    <location>
        <begin position="66"/>
        <end position="91"/>
    </location>
</feature>
<feature type="compositionally biased region" description="Polar residues" evidence="8">
    <location>
        <begin position="94"/>
        <end position="104"/>
    </location>
</feature>
<dbReference type="InterPro" id="IPR013087">
    <property type="entry name" value="Znf_C2H2_type"/>
</dbReference>
<sequence length="568" mass="63188">MNNYKLAHLDVDSQLVNNQYADANSTITNDSSPLRTPNLGANYDSSFLNNKRTNADGLRYFGDAAGENEDDDDDDDDDNEDEDDEDDEDEERTITNFASSSPQKPNDDSINLIKKDLFVNPNLAQSENIRSKLDFDSISIQNTPNVNNNNNNNNNLYNANLQETDFVNLQDIQQQQFHQLQQLQQLQHSNAQLQAAQAQAAAASSIAQAQNQQNQQQQQQFSNMNESHSGDINIGGPTPFPSQQIPNMQLQQQQQQQQQQYQQQQLQIQQQISQFQLLAQQQQQQQQQLQQFTAMIQAQAQAQGLTPLQAQNHIQATLMNIKQNQPQLYKSLMGNKSDNLNRSKSSLRLSDVATSKEAKNAGMGMVMGMGMGITAPGIGIGPGSMNIVPNLTPGMVHGHGMGPGMSLNEVANNRANLSLSHSPIRNSNNSPNMNMPTSSMSSPGKTATLSTPDGRAIPISYSALGMLESRDGELPTNLDLPEQSKRSRSKSLRELKKDGSDEKQKKKIHECPLCHSKFQRPEHVKRHMRSHSSEKPFACPQAGCDKRFNRNDNLKQHLRKIHGLLPSS</sequence>
<dbReference type="Pfam" id="PF00096">
    <property type="entry name" value="zf-C2H2"/>
    <property type="match status" value="1"/>
</dbReference>
<feature type="compositionally biased region" description="Low complexity" evidence="8">
    <location>
        <begin position="243"/>
        <end position="252"/>
    </location>
</feature>
<name>A0A9W6T2R4_CANBO</name>
<comment type="caution">
    <text evidence="10">The sequence shown here is derived from an EMBL/GenBank/DDBJ whole genome shotgun (WGS) entry which is preliminary data.</text>
</comment>
<feature type="domain" description="C2H2-type" evidence="9">
    <location>
        <begin position="537"/>
        <end position="562"/>
    </location>
</feature>
<evidence type="ECO:0000256" key="4">
    <source>
        <dbReference type="ARBA" id="ARBA00022771"/>
    </source>
</evidence>
<keyword evidence="5" id="KW-0862">Zinc</keyword>
<evidence type="ECO:0000313" key="10">
    <source>
        <dbReference type="EMBL" id="GME70247.1"/>
    </source>
</evidence>
<evidence type="ECO:0000256" key="6">
    <source>
        <dbReference type="ARBA" id="ARBA00023242"/>
    </source>
</evidence>
<feature type="region of interest" description="Disordered" evidence="8">
    <location>
        <begin position="519"/>
        <end position="544"/>
    </location>
</feature>
<feature type="compositionally biased region" description="Low complexity" evidence="8">
    <location>
        <begin position="207"/>
        <end position="223"/>
    </location>
</feature>